<feature type="chain" id="PRO_5042933671" description="Dickkopf N-terminal cysteine-rich domain-containing protein" evidence="1">
    <location>
        <begin position="32"/>
        <end position="412"/>
    </location>
</feature>
<proteinExistence type="predicted"/>
<evidence type="ECO:0000256" key="1">
    <source>
        <dbReference type="SAM" id="SignalP"/>
    </source>
</evidence>
<evidence type="ECO:0008006" key="4">
    <source>
        <dbReference type="Google" id="ProtNLM"/>
    </source>
</evidence>
<dbReference type="InterPro" id="IPR052326">
    <property type="entry name" value="Diff-Dev_Assoc_Protein"/>
</dbReference>
<dbReference type="PANTHER" id="PTHR33459:SF6">
    <property type="entry name" value="DICKKOPF N-TERMINAL CYSTEINE-RICH DOMAIN-CONTAINING PROTEIN"/>
    <property type="match status" value="1"/>
</dbReference>
<evidence type="ECO:0000313" key="2">
    <source>
        <dbReference type="EMBL" id="KAK5583117.1"/>
    </source>
</evidence>
<evidence type="ECO:0000313" key="3">
    <source>
        <dbReference type="Proteomes" id="UP001344447"/>
    </source>
</evidence>
<dbReference type="EMBL" id="JAVFKY010000001">
    <property type="protein sequence ID" value="KAK5583117.1"/>
    <property type="molecule type" value="Genomic_DNA"/>
</dbReference>
<comment type="caution">
    <text evidence="2">The sequence shown here is derived from an EMBL/GenBank/DDBJ whole genome shotgun (WGS) entry which is preliminary data.</text>
</comment>
<keyword evidence="1" id="KW-0732">Signal</keyword>
<name>A0AAN7Z0C8_9MYCE</name>
<dbReference type="PANTHER" id="PTHR33459">
    <property type="entry name" value="DD-GDCA PROTEIN"/>
    <property type="match status" value="1"/>
</dbReference>
<feature type="signal peptide" evidence="1">
    <location>
        <begin position="1"/>
        <end position="31"/>
    </location>
</feature>
<keyword evidence="3" id="KW-1185">Reference proteome</keyword>
<dbReference type="AlphaFoldDB" id="A0AAN7Z0C8"/>
<gene>
    <name evidence="2" type="ORF">RB653_004707</name>
</gene>
<protein>
    <recommendedName>
        <fullName evidence="4">Dickkopf N-terminal cysteine-rich domain-containing protein</fullName>
    </recommendedName>
</protein>
<sequence length="412" mass="46120">MIFKKTRNSKIIDFFILLLLLLLIGIENCKSQQPPQPQQILGKQISSDLACSINVCSELGQTCNHSTPFSGYQCYANNRCKDGLCVQSLKRGEICKYSNECDNGCSCVTFNSTLSYRLPNQTKTCQPSFFAEFGEECVRATDCLNSLDCIDGKCSTPLYGCISDLSCDFDSYCYNGTCYKYELKENECFVSRSFTCKYTKNPCALKSFNVSSIGECKSNIKEGDPCLTTLFTCDWDAQYCKALEEGSALGKCTKYPSTVPSRVCISKKDCFEYEFCKCDSQSGVGYCTTRDKFSGVFCQKSADVFNDCLYRNRVNCTDIYSINPSSCIFKSKCMEEAKCLNFFCSSPLIPSSFCKRKECNLSIFNFTGKRILLSSSTSLTLSLSISSIKTLQSFFNLYLLKIIIVSISLIII</sequence>
<dbReference type="Proteomes" id="UP001344447">
    <property type="component" value="Unassembled WGS sequence"/>
</dbReference>
<reference evidence="2 3" key="1">
    <citation type="submission" date="2023-11" db="EMBL/GenBank/DDBJ databases">
        <title>Dfirmibasis_genome.</title>
        <authorList>
            <person name="Edelbroek B."/>
            <person name="Kjellin J."/>
            <person name="Jerlstrom-Hultqvist J."/>
            <person name="Soderbom F."/>
        </authorList>
    </citation>
    <scope>NUCLEOTIDE SEQUENCE [LARGE SCALE GENOMIC DNA]</scope>
    <source>
        <strain evidence="2 3">TNS-C-14</strain>
    </source>
</reference>
<organism evidence="2 3">
    <name type="scientific">Dictyostelium firmibasis</name>
    <dbReference type="NCBI Taxonomy" id="79012"/>
    <lineage>
        <taxon>Eukaryota</taxon>
        <taxon>Amoebozoa</taxon>
        <taxon>Evosea</taxon>
        <taxon>Eumycetozoa</taxon>
        <taxon>Dictyostelia</taxon>
        <taxon>Dictyosteliales</taxon>
        <taxon>Dictyosteliaceae</taxon>
        <taxon>Dictyostelium</taxon>
    </lineage>
</organism>
<accession>A0AAN7Z0C8</accession>